<name>A0AAD6DPD4_9EURO</name>
<dbReference type="AlphaFoldDB" id="A0AAD6DPD4"/>
<organism evidence="2 3">
    <name type="scientific">Penicillium hetheringtonii</name>
    <dbReference type="NCBI Taxonomy" id="911720"/>
    <lineage>
        <taxon>Eukaryota</taxon>
        <taxon>Fungi</taxon>
        <taxon>Dikarya</taxon>
        <taxon>Ascomycota</taxon>
        <taxon>Pezizomycotina</taxon>
        <taxon>Eurotiomycetes</taxon>
        <taxon>Eurotiomycetidae</taxon>
        <taxon>Eurotiales</taxon>
        <taxon>Aspergillaceae</taxon>
        <taxon>Penicillium</taxon>
    </lineage>
</organism>
<evidence type="ECO:0000256" key="1">
    <source>
        <dbReference type="SAM" id="Phobius"/>
    </source>
</evidence>
<feature type="transmembrane region" description="Helical" evidence="1">
    <location>
        <begin position="6"/>
        <end position="26"/>
    </location>
</feature>
<evidence type="ECO:0000313" key="2">
    <source>
        <dbReference type="EMBL" id="KAJ5590103.1"/>
    </source>
</evidence>
<keyword evidence="1" id="KW-0472">Membrane</keyword>
<accession>A0AAD6DPD4</accession>
<evidence type="ECO:0008006" key="4">
    <source>
        <dbReference type="Google" id="ProtNLM"/>
    </source>
</evidence>
<dbReference type="EMBL" id="JAQJAC010000003">
    <property type="protein sequence ID" value="KAJ5590103.1"/>
    <property type="molecule type" value="Genomic_DNA"/>
</dbReference>
<keyword evidence="1" id="KW-1133">Transmembrane helix</keyword>
<comment type="caution">
    <text evidence="2">The sequence shown here is derived from an EMBL/GenBank/DDBJ whole genome shotgun (WGS) entry which is preliminary data.</text>
</comment>
<feature type="non-terminal residue" evidence="2">
    <location>
        <position position="188"/>
    </location>
</feature>
<evidence type="ECO:0000313" key="3">
    <source>
        <dbReference type="Proteomes" id="UP001216150"/>
    </source>
</evidence>
<dbReference type="Proteomes" id="UP001216150">
    <property type="component" value="Unassembled WGS sequence"/>
</dbReference>
<proteinExistence type="predicted"/>
<sequence>IKQLVTIILNLILLFTIIEQPILLGFEFLQKQYTGTYLAEILMNKILRKYNIQDRIVTMISDNTSNNNILIKAIKKNYNIDLIQSLCLAHIIQLNLNTIFAQIKTEPKNNQIKDSILSTDDYTGLEIKISTILKKINSYFLAKKYLAFNDFALLAIYSLAVFVNNSSLYKESFLKLQRTNSSLSDSYL</sequence>
<keyword evidence="3" id="KW-1185">Reference proteome</keyword>
<protein>
    <recommendedName>
        <fullName evidence="4">DUF659 domain-containing protein</fullName>
    </recommendedName>
</protein>
<gene>
    <name evidence="2" type="ORF">N7450_004075</name>
</gene>
<keyword evidence="1" id="KW-0812">Transmembrane</keyword>
<feature type="transmembrane region" description="Helical" evidence="1">
    <location>
        <begin position="145"/>
        <end position="163"/>
    </location>
</feature>
<reference evidence="2 3" key="1">
    <citation type="journal article" date="2023" name="IMA Fungus">
        <title>Comparative genomic study of the Penicillium genus elucidates a diverse pangenome and 15 lateral gene transfer events.</title>
        <authorList>
            <person name="Petersen C."/>
            <person name="Sorensen T."/>
            <person name="Nielsen M.R."/>
            <person name="Sondergaard T.E."/>
            <person name="Sorensen J.L."/>
            <person name="Fitzpatrick D.A."/>
            <person name="Frisvad J.C."/>
            <person name="Nielsen K.L."/>
        </authorList>
    </citation>
    <scope>NUCLEOTIDE SEQUENCE [LARGE SCALE GENOMIC DNA]</scope>
    <source>
        <strain evidence="2 3">IBT 29057</strain>
    </source>
</reference>